<proteinExistence type="predicted"/>
<dbReference type="PANTHER" id="PTHR45748:SF4">
    <property type="entry name" value="1-PHOSPHATIDYLINOSITOL-3-PHOSPHATE 5-KINASE FAB1D-RELATED"/>
    <property type="match status" value="1"/>
</dbReference>
<dbReference type="GO" id="GO:0010008">
    <property type="term" value="C:endosome membrane"/>
    <property type="evidence" value="ECO:0007669"/>
    <property type="project" value="TreeGrafter"/>
</dbReference>
<dbReference type="SMART" id="SM00330">
    <property type="entry name" value="PIPKc"/>
    <property type="match status" value="1"/>
</dbReference>
<dbReference type="GO" id="GO:0000285">
    <property type="term" value="F:1-phosphatidylinositol-3-phosphate 5-kinase activity"/>
    <property type="evidence" value="ECO:0007669"/>
    <property type="project" value="TreeGrafter"/>
</dbReference>
<dbReference type="SUPFAM" id="SSF56104">
    <property type="entry name" value="SAICAR synthase-like"/>
    <property type="match status" value="1"/>
</dbReference>
<gene>
    <name evidence="3" type="ORF">CB5_LOCUS1348</name>
</gene>
<dbReference type="EMBL" id="LR862138">
    <property type="protein sequence ID" value="CAD1818137.1"/>
    <property type="molecule type" value="Genomic_DNA"/>
</dbReference>
<keyword evidence="1" id="KW-0808">Transferase</keyword>
<dbReference type="PANTHER" id="PTHR45748">
    <property type="entry name" value="1-PHOSPHATIDYLINOSITOL 3-PHOSPHATE 5-KINASE-RELATED"/>
    <property type="match status" value="1"/>
</dbReference>
<evidence type="ECO:0000256" key="1">
    <source>
        <dbReference type="PROSITE-ProRule" id="PRU00781"/>
    </source>
</evidence>
<organism evidence="3">
    <name type="scientific">Ananas comosus var. bracteatus</name>
    <name type="common">red pineapple</name>
    <dbReference type="NCBI Taxonomy" id="296719"/>
    <lineage>
        <taxon>Eukaryota</taxon>
        <taxon>Viridiplantae</taxon>
        <taxon>Streptophyta</taxon>
        <taxon>Embryophyta</taxon>
        <taxon>Tracheophyta</taxon>
        <taxon>Spermatophyta</taxon>
        <taxon>Magnoliopsida</taxon>
        <taxon>Liliopsida</taxon>
        <taxon>Poales</taxon>
        <taxon>Bromeliaceae</taxon>
        <taxon>Bromelioideae</taxon>
        <taxon>Ananas</taxon>
    </lineage>
</organism>
<sequence>MHPEIFIDTAKIGLKSKCSVVCIYAKQFYALRKKCCPSELAYISSLSRCKKWDAQGGKSKALFAKSLDERLIIKQIKKAEFDSFLKFGPDYFKYISSLESGSQTCLARILGIYQVKQIKNGKEMKIDLLVMENLFFGHNISRTYDLKGAVFSRHISDSDERGKYFWIKTLLRICVNLPFTSVEKRSIFCNVPFGMILIFLTCVM</sequence>
<reference evidence="3" key="1">
    <citation type="submission" date="2020-07" db="EMBL/GenBank/DDBJ databases">
        <authorList>
            <person name="Lin J."/>
        </authorList>
    </citation>
    <scope>NUCLEOTIDE SEQUENCE</scope>
</reference>
<dbReference type="Pfam" id="PF01504">
    <property type="entry name" value="PIP5K"/>
    <property type="match status" value="1"/>
</dbReference>
<protein>
    <recommendedName>
        <fullName evidence="2">PIPK domain-containing protein</fullName>
    </recommendedName>
</protein>
<dbReference type="InterPro" id="IPR027484">
    <property type="entry name" value="PInositol-4-P-5-kinase_N"/>
</dbReference>
<dbReference type="GO" id="GO:0005524">
    <property type="term" value="F:ATP binding"/>
    <property type="evidence" value="ECO:0007669"/>
    <property type="project" value="UniProtKB-UniRule"/>
</dbReference>
<dbReference type="PROSITE" id="PS51455">
    <property type="entry name" value="PIPK"/>
    <property type="match status" value="1"/>
</dbReference>
<keyword evidence="1" id="KW-0067">ATP-binding</keyword>
<evidence type="ECO:0000313" key="3">
    <source>
        <dbReference type="EMBL" id="CAD1818137.1"/>
    </source>
</evidence>
<dbReference type="InterPro" id="IPR002498">
    <property type="entry name" value="PInositol-4-P-4/5-kinase_core"/>
</dbReference>
<dbReference type="GO" id="GO:0046854">
    <property type="term" value="P:phosphatidylinositol phosphate biosynthetic process"/>
    <property type="evidence" value="ECO:0007669"/>
    <property type="project" value="TreeGrafter"/>
</dbReference>
<dbReference type="Gene3D" id="3.30.800.10">
    <property type="entry name" value="Phosphatidylinositol Phosphate Kinase II Beta"/>
    <property type="match status" value="1"/>
</dbReference>
<dbReference type="FunFam" id="3.30.800.10:FF:000007">
    <property type="entry name" value="Putative 1-phosphatidylinositol-4-phosphate 5-kinase/ zinc ion binding family"/>
    <property type="match status" value="1"/>
</dbReference>
<feature type="domain" description="PIPK" evidence="2">
    <location>
        <begin position="1"/>
        <end position="204"/>
    </location>
</feature>
<keyword evidence="1" id="KW-0547">Nucleotide-binding</keyword>
<name>A0A6V7NHS4_ANACO</name>
<dbReference type="AlphaFoldDB" id="A0A6V7NHS4"/>
<keyword evidence="1" id="KW-0418">Kinase</keyword>
<accession>A0A6V7NHS4</accession>
<evidence type="ECO:0000259" key="2">
    <source>
        <dbReference type="PROSITE" id="PS51455"/>
    </source>
</evidence>